<keyword evidence="6" id="KW-0560">Oxidoreductase</keyword>
<evidence type="ECO:0000259" key="7">
    <source>
        <dbReference type="Pfam" id="PF00881"/>
    </source>
</evidence>
<keyword evidence="9" id="KW-1185">Reference proteome</keyword>
<protein>
    <submittedName>
        <fullName evidence="8">Oxygen-insensitive NAD(P)H nitroreductase</fullName>
    </submittedName>
</protein>
<dbReference type="PANTHER" id="PTHR43673">
    <property type="entry name" value="NAD(P)H NITROREDUCTASE YDGI-RELATED"/>
    <property type="match status" value="1"/>
</dbReference>
<dbReference type="NCBIfam" id="NF008275">
    <property type="entry name" value="PRK11053.1"/>
    <property type="match status" value="1"/>
</dbReference>
<dbReference type="InterPro" id="IPR033878">
    <property type="entry name" value="NfsB-like"/>
</dbReference>
<evidence type="ECO:0000313" key="8">
    <source>
        <dbReference type="EMBL" id="AZS51919.1"/>
    </source>
</evidence>
<keyword evidence="5" id="KW-0521">NADP</keyword>
<dbReference type="InterPro" id="IPR000415">
    <property type="entry name" value="Nitroreductase-like"/>
</dbReference>
<dbReference type="KEGG" id="emo:DM558_14600"/>
<reference evidence="9" key="1">
    <citation type="submission" date="2018-06" db="EMBL/GenBank/DDBJ databases">
        <title>Complete genome of Pseudomonas insecticola strain QZS01.</title>
        <authorList>
            <person name="Wang J."/>
            <person name="Su Q."/>
        </authorList>
    </citation>
    <scope>NUCLEOTIDE SEQUENCE [LARGE SCALE GENOMIC DNA]</scope>
    <source>
        <strain evidence="9">QZS01</strain>
    </source>
</reference>
<name>A0A451EQ18_9GAMM</name>
<dbReference type="Proteomes" id="UP000273143">
    <property type="component" value="Chromosome"/>
</dbReference>
<dbReference type="InterPro" id="IPR029479">
    <property type="entry name" value="Nitroreductase"/>
</dbReference>
<sequence>MNIDEIAAKRFTTKKYNSSKKISEQHIKQLCNILRDSPSSVNSQPWHFFVISSTEAKQKILPGVSEFNHGRITDASHVVVFCAKTDLSEEHMKAILDQEEKDGRFATAEIKQANDDGRHYFVGLNSKTPHDQFNWESKQVYIALGNLLLGAACLGIDSTPIEGFDPAKLDEILGLKSKGLSSVVIASLGYHADEDFNSKLPKSRLDEKQLFTFM</sequence>
<dbReference type="RefSeq" id="WP_127164592.1">
    <property type="nucleotide sequence ID" value="NZ_CP029822.1"/>
</dbReference>
<comment type="cofactor">
    <cofactor evidence="1">
        <name>FMN</name>
        <dbReference type="ChEBI" id="CHEBI:58210"/>
    </cofactor>
</comment>
<keyword evidence="4" id="KW-0288">FMN</keyword>
<evidence type="ECO:0000256" key="1">
    <source>
        <dbReference type="ARBA" id="ARBA00001917"/>
    </source>
</evidence>
<dbReference type="PANTHER" id="PTHR43673:SF2">
    <property type="entry name" value="NITROREDUCTASE"/>
    <property type="match status" value="1"/>
</dbReference>
<gene>
    <name evidence="8" type="ORF">DM558_14600</name>
</gene>
<evidence type="ECO:0000256" key="3">
    <source>
        <dbReference type="ARBA" id="ARBA00022630"/>
    </source>
</evidence>
<evidence type="ECO:0000256" key="5">
    <source>
        <dbReference type="ARBA" id="ARBA00022857"/>
    </source>
</evidence>
<keyword evidence="3" id="KW-0285">Flavoprotein</keyword>
<evidence type="ECO:0000256" key="2">
    <source>
        <dbReference type="ARBA" id="ARBA00007118"/>
    </source>
</evidence>
<accession>A0A451EQ18</accession>
<dbReference type="AlphaFoldDB" id="A0A451EQ18"/>
<dbReference type="GO" id="GO:0016491">
    <property type="term" value="F:oxidoreductase activity"/>
    <property type="evidence" value="ECO:0007669"/>
    <property type="project" value="UniProtKB-KW"/>
</dbReference>
<evidence type="ECO:0000256" key="6">
    <source>
        <dbReference type="ARBA" id="ARBA00023002"/>
    </source>
</evidence>
<evidence type="ECO:0000256" key="4">
    <source>
        <dbReference type="ARBA" id="ARBA00022643"/>
    </source>
</evidence>
<dbReference type="Pfam" id="PF00881">
    <property type="entry name" value="Nitroreductase"/>
    <property type="match status" value="1"/>
</dbReference>
<evidence type="ECO:0000313" key="9">
    <source>
        <dbReference type="Proteomes" id="UP000273143"/>
    </source>
</evidence>
<feature type="domain" description="Nitroreductase" evidence="7">
    <location>
        <begin position="8"/>
        <end position="190"/>
    </location>
</feature>
<comment type="similarity">
    <text evidence="2">Belongs to the nitroreductase family.</text>
</comment>
<proteinExistence type="inferred from homology"/>
<organism evidence="8 9">
    <name type="scientific">Entomomonas moraniae</name>
    <dbReference type="NCBI Taxonomy" id="2213226"/>
    <lineage>
        <taxon>Bacteria</taxon>
        <taxon>Pseudomonadati</taxon>
        <taxon>Pseudomonadota</taxon>
        <taxon>Gammaproteobacteria</taxon>
        <taxon>Pseudomonadales</taxon>
        <taxon>Pseudomonadaceae</taxon>
        <taxon>Entomomonas</taxon>
    </lineage>
</organism>
<dbReference type="CDD" id="cd02149">
    <property type="entry name" value="NfsB-like"/>
    <property type="match status" value="1"/>
</dbReference>
<dbReference type="Gene3D" id="3.40.109.10">
    <property type="entry name" value="NADH Oxidase"/>
    <property type="match status" value="1"/>
</dbReference>
<dbReference type="SUPFAM" id="SSF55469">
    <property type="entry name" value="FMN-dependent nitroreductase-like"/>
    <property type="match status" value="1"/>
</dbReference>
<dbReference type="EMBL" id="CP029822">
    <property type="protein sequence ID" value="AZS51919.1"/>
    <property type="molecule type" value="Genomic_DNA"/>
</dbReference>